<feature type="region of interest" description="Disordered" evidence="1">
    <location>
        <begin position="246"/>
        <end position="276"/>
    </location>
</feature>
<feature type="transmembrane region" description="Helical" evidence="2">
    <location>
        <begin position="505"/>
        <end position="523"/>
    </location>
</feature>
<dbReference type="SUPFAM" id="SSF56219">
    <property type="entry name" value="DNase I-like"/>
    <property type="match status" value="1"/>
</dbReference>
<dbReference type="Proteomes" id="UP000275385">
    <property type="component" value="Unassembled WGS sequence"/>
</dbReference>
<accession>A0A420Y8Q8</accession>
<dbReference type="InterPro" id="IPR036691">
    <property type="entry name" value="Endo/exonu/phosph_ase_sf"/>
</dbReference>
<dbReference type="GO" id="GO:0004439">
    <property type="term" value="F:phosphatidylinositol-4,5-bisphosphate 5-phosphatase activity"/>
    <property type="evidence" value="ECO:0007669"/>
    <property type="project" value="TreeGrafter"/>
</dbReference>
<sequence length="530" mass="59232">MAATPNSEDDMLVPKTMLDLLLVTFNCGKDFIEPKSFAAALQHGLGQGAPRTQLPDLVVFSLQEVSPISYAYCGGATLEPYLSKFDEALNLAATYVVSASASTGDGVENDVVGVPPPQPVRAEDFEDVEVPQSSPYTLVRSKNVGMTAVLLFAKDPKQLGKVQEAETGFGVMDMGNKGAVALRTTYFDTQERFTELTFVAAHLRHGEAHVSDRNNNWNTMMAELTFADPKKVLEDLDFEKPTIAALQEQENSDDDELEPDSDRTPLLGPPACTSPHHAGLREKHLVQLHDLSMFKPSSHLFVAGDLNYRISDKEPKECPKPIVFPSFDVPTEDPRHWSHFLSRDQLTIERAAQRTCHGLDEHPIRFGPSYKYKHLRDDEDISHAENANAAREKHEIAWKWASNRWPSWCDRILFFRPGGDHRPVFLRVGVPILTPAEMIPPRTEEGVSPEGAEAGQDVLIGAEVTDPRVRLPVPINVFAWEKRATARRREWIFGWTGRVWSTAEGAVVLVSSVAIVFATWYLYRAWHEAR</sequence>
<keyword evidence="2" id="KW-1133">Transmembrane helix</keyword>
<feature type="compositionally biased region" description="Acidic residues" evidence="1">
    <location>
        <begin position="250"/>
        <end position="259"/>
    </location>
</feature>
<keyword evidence="2" id="KW-0812">Transmembrane</keyword>
<dbReference type="Pfam" id="PF22669">
    <property type="entry name" value="Exo_endo_phos2"/>
    <property type="match status" value="1"/>
</dbReference>
<evidence type="ECO:0000313" key="5">
    <source>
        <dbReference type="Proteomes" id="UP000275385"/>
    </source>
</evidence>
<dbReference type="Gene3D" id="3.60.10.10">
    <property type="entry name" value="Endonuclease/exonuclease/phosphatase"/>
    <property type="match status" value="1"/>
</dbReference>
<dbReference type="STRING" id="177199.A0A420Y8Q8"/>
<comment type="caution">
    <text evidence="4">The sequence shown here is derived from an EMBL/GenBank/DDBJ whole genome shotgun (WGS) entry which is preliminary data.</text>
</comment>
<reference evidence="4 5" key="1">
    <citation type="submission" date="2018-08" db="EMBL/GenBank/DDBJ databases">
        <title>Draft genome of the lignicolous fungus Coniochaeta pulveracea.</title>
        <authorList>
            <person name="Borstlap C.J."/>
            <person name="De Witt R.N."/>
            <person name="Botha A."/>
            <person name="Volschenk H."/>
        </authorList>
    </citation>
    <scope>NUCLEOTIDE SEQUENCE [LARGE SCALE GENOMIC DNA]</scope>
    <source>
        <strain evidence="4 5">CAB683</strain>
    </source>
</reference>
<evidence type="ECO:0000256" key="1">
    <source>
        <dbReference type="SAM" id="MobiDB-lite"/>
    </source>
</evidence>
<dbReference type="AlphaFoldDB" id="A0A420Y8Q8"/>
<dbReference type="GO" id="GO:0046856">
    <property type="term" value="P:phosphatidylinositol dephosphorylation"/>
    <property type="evidence" value="ECO:0007669"/>
    <property type="project" value="InterPro"/>
</dbReference>
<protein>
    <recommendedName>
        <fullName evidence="3">Inositol polyphosphate-related phosphatase domain-containing protein</fullName>
    </recommendedName>
</protein>
<dbReference type="InterPro" id="IPR046985">
    <property type="entry name" value="IP5"/>
</dbReference>
<dbReference type="PANTHER" id="PTHR11200:SF286">
    <property type="entry name" value="5-PHOSPHATASE, PUTATIVE (AFU_ORTHOLOGUE AFUA_5G07600)-RELATED"/>
    <property type="match status" value="1"/>
</dbReference>
<evidence type="ECO:0000259" key="3">
    <source>
        <dbReference type="SMART" id="SM00128"/>
    </source>
</evidence>
<dbReference type="InterPro" id="IPR000300">
    <property type="entry name" value="IPPc"/>
</dbReference>
<evidence type="ECO:0000313" key="4">
    <source>
        <dbReference type="EMBL" id="RKU44284.1"/>
    </source>
</evidence>
<gene>
    <name evidence="4" type="ORF">DL546_002260</name>
</gene>
<dbReference type="OrthoDB" id="62798at2759"/>
<evidence type="ECO:0000256" key="2">
    <source>
        <dbReference type="SAM" id="Phobius"/>
    </source>
</evidence>
<keyword evidence="2" id="KW-0472">Membrane</keyword>
<dbReference type="SMART" id="SM00128">
    <property type="entry name" value="IPPc"/>
    <property type="match status" value="1"/>
</dbReference>
<proteinExistence type="predicted"/>
<feature type="domain" description="Inositol polyphosphate-related phosphatase" evidence="3">
    <location>
        <begin position="16"/>
        <end position="436"/>
    </location>
</feature>
<dbReference type="EMBL" id="QVQW01000032">
    <property type="protein sequence ID" value="RKU44284.1"/>
    <property type="molecule type" value="Genomic_DNA"/>
</dbReference>
<organism evidence="4 5">
    <name type="scientific">Coniochaeta pulveracea</name>
    <dbReference type="NCBI Taxonomy" id="177199"/>
    <lineage>
        <taxon>Eukaryota</taxon>
        <taxon>Fungi</taxon>
        <taxon>Dikarya</taxon>
        <taxon>Ascomycota</taxon>
        <taxon>Pezizomycotina</taxon>
        <taxon>Sordariomycetes</taxon>
        <taxon>Sordariomycetidae</taxon>
        <taxon>Coniochaetales</taxon>
        <taxon>Coniochaetaceae</taxon>
        <taxon>Coniochaeta</taxon>
    </lineage>
</organism>
<dbReference type="PANTHER" id="PTHR11200">
    <property type="entry name" value="INOSITOL 5-PHOSPHATASE"/>
    <property type="match status" value="1"/>
</dbReference>
<name>A0A420Y8Q8_9PEZI</name>
<keyword evidence="5" id="KW-1185">Reference proteome</keyword>